<feature type="domain" description="HAT C-terminal dimerisation" evidence="1">
    <location>
        <begin position="13"/>
        <end position="72"/>
    </location>
</feature>
<evidence type="ECO:0000313" key="2">
    <source>
        <dbReference type="EMBL" id="JAT19824.1"/>
    </source>
</evidence>
<feature type="non-terminal residue" evidence="2">
    <location>
        <position position="1"/>
    </location>
</feature>
<evidence type="ECO:0000259" key="1">
    <source>
        <dbReference type="Pfam" id="PF05699"/>
    </source>
</evidence>
<protein>
    <recommendedName>
        <fullName evidence="1">HAT C-terminal dimerisation domain-containing protein</fullName>
    </recommendedName>
</protein>
<dbReference type="SUPFAM" id="SSF53098">
    <property type="entry name" value="Ribonuclease H-like"/>
    <property type="match status" value="1"/>
</dbReference>
<proteinExistence type="predicted"/>
<organism evidence="2">
    <name type="scientific">Graphocephala atropunctata</name>
    <dbReference type="NCBI Taxonomy" id="36148"/>
    <lineage>
        <taxon>Eukaryota</taxon>
        <taxon>Metazoa</taxon>
        <taxon>Ecdysozoa</taxon>
        <taxon>Arthropoda</taxon>
        <taxon>Hexapoda</taxon>
        <taxon>Insecta</taxon>
        <taxon>Pterygota</taxon>
        <taxon>Neoptera</taxon>
        <taxon>Paraneoptera</taxon>
        <taxon>Hemiptera</taxon>
        <taxon>Auchenorrhyncha</taxon>
        <taxon>Membracoidea</taxon>
        <taxon>Cicadellidae</taxon>
        <taxon>Cicadellinae</taxon>
        <taxon>Cicadellini</taxon>
        <taxon>Graphocephala</taxon>
    </lineage>
</organism>
<dbReference type="AlphaFoldDB" id="A0A1B6L8G7"/>
<gene>
    <name evidence="2" type="ORF">g.6759</name>
</gene>
<dbReference type="EMBL" id="GEBQ01020153">
    <property type="protein sequence ID" value="JAT19824.1"/>
    <property type="molecule type" value="Transcribed_RNA"/>
</dbReference>
<dbReference type="InterPro" id="IPR008906">
    <property type="entry name" value="HATC_C_dom"/>
</dbReference>
<accession>A0A1B6L8G7</accession>
<dbReference type="GO" id="GO:0046983">
    <property type="term" value="F:protein dimerization activity"/>
    <property type="evidence" value="ECO:0007669"/>
    <property type="project" value="InterPro"/>
</dbReference>
<feature type="non-terminal residue" evidence="2">
    <location>
        <position position="106"/>
    </location>
</feature>
<dbReference type="Pfam" id="PF05699">
    <property type="entry name" value="Dimer_Tnp_hAT"/>
    <property type="match status" value="1"/>
</dbReference>
<name>A0A1B6L8G7_9HEMI</name>
<sequence>NTQEKWKCVFEAFSRNNVSFGNIFKIVEFAMCLPGTSATVERIFSIMGSVWTAERGRLSLSVVRDLLYIKANSKMTCSDFHEHIKNDKPFLRKVSSSEKYVQKKTG</sequence>
<dbReference type="InterPro" id="IPR012337">
    <property type="entry name" value="RNaseH-like_sf"/>
</dbReference>
<reference evidence="2" key="1">
    <citation type="submission" date="2015-11" db="EMBL/GenBank/DDBJ databases">
        <title>De novo transcriptome assembly of four potential Pierce s Disease insect vectors from Arizona vineyards.</title>
        <authorList>
            <person name="Tassone E.E."/>
        </authorList>
    </citation>
    <scope>NUCLEOTIDE SEQUENCE</scope>
</reference>